<organism evidence="7 8">
    <name type="scientific">Macrosiphum euphorbiae</name>
    <name type="common">potato aphid</name>
    <dbReference type="NCBI Taxonomy" id="13131"/>
    <lineage>
        <taxon>Eukaryota</taxon>
        <taxon>Metazoa</taxon>
        <taxon>Ecdysozoa</taxon>
        <taxon>Arthropoda</taxon>
        <taxon>Hexapoda</taxon>
        <taxon>Insecta</taxon>
        <taxon>Pterygota</taxon>
        <taxon>Neoptera</taxon>
        <taxon>Paraneoptera</taxon>
        <taxon>Hemiptera</taxon>
        <taxon>Sternorrhyncha</taxon>
        <taxon>Aphidomorpha</taxon>
        <taxon>Aphidoidea</taxon>
        <taxon>Aphididae</taxon>
        <taxon>Macrosiphini</taxon>
        <taxon>Macrosiphum</taxon>
    </lineage>
</organism>
<dbReference type="SUPFAM" id="SSF57716">
    <property type="entry name" value="Glucocorticoid receptor-like (DNA-binding domain)"/>
    <property type="match status" value="1"/>
</dbReference>
<evidence type="ECO:0000256" key="2">
    <source>
        <dbReference type="ARBA" id="ARBA00022771"/>
    </source>
</evidence>
<keyword evidence="1" id="KW-0479">Metal-binding</keyword>
<dbReference type="SMART" id="SM00692">
    <property type="entry name" value="DM3"/>
    <property type="match status" value="1"/>
</dbReference>
<evidence type="ECO:0000259" key="6">
    <source>
        <dbReference type="PROSITE" id="PS50950"/>
    </source>
</evidence>
<dbReference type="GO" id="GO:0008270">
    <property type="term" value="F:zinc ion binding"/>
    <property type="evidence" value="ECO:0007669"/>
    <property type="project" value="UniProtKB-KW"/>
</dbReference>
<keyword evidence="8" id="KW-1185">Reference proteome</keyword>
<dbReference type="SMART" id="SM00980">
    <property type="entry name" value="THAP"/>
    <property type="match status" value="1"/>
</dbReference>
<dbReference type="EMBL" id="CARXXK010000694">
    <property type="protein sequence ID" value="CAI6371032.1"/>
    <property type="molecule type" value="Genomic_DNA"/>
</dbReference>
<evidence type="ECO:0000256" key="5">
    <source>
        <dbReference type="PROSITE-ProRule" id="PRU00309"/>
    </source>
</evidence>
<evidence type="ECO:0000256" key="4">
    <source>
        <dbReference type="ARBA" id="ARBA00023125"/>
    </source>
</evidence>
<dbReference type="InterPro" id="IPR026516">
    <property type="entry name" value="THAP1/10"/>
</dbReference>
<evidence type="ECO:0000313" key="8">
    <source>
        <dbReference type="Proteomes" id="UP001160148"/>
    </source>
</evidence>
<keyword evidence="3" id="KW-0862">Zinc</keyword>
<dbReference type="AlphaFoldDB" id="A0AAV0XT40"/>
<feature type="domain" description="THAP-type" evidence="6">
    <location>
        <begin position="1"/>
        <end position="100"/>
    </location>
</feature>
<sequence>MTLCSVFGCASNNDRKRKTVYNDNNLHFYTFPKRDKSPLRHRKWEHFCKRKNFKPSAGSVICSKHFIPLYFNQSDVLKKQLMPESKCIVRLNPDAVPSIQTGISNSKKSVNPRQESLHIMKKRQIEIIDDLIKTSTPKKKMVTKSSFFEEIDDVSTIEEPDVNNKIQKTSEIGIQCELGNENLIRIINYEKKMTYRLK</sequence>
<evidence type="ECO:0000256" key="1">
    <source>
        <dbReference type="ARBA" id="ARBA00022723"/>
    </source>
</evidence>
<dbReference type="Pfam" id="PF05485">
    <property type="entry name" value="THAP"/>
    <property type="match status" value="1"/>
</dbReference>
<dbReference type="Proteomes" id="UP001160148">
    <property type="component" value="Unassembled WGS sequence"/>
</dbReference>
<dbReference type="InterPro" id="IPR006612">
    <property type="entry name" value="THAP_Znf"/>
</dbReference>
<gene>
    <name evidence="7" type="ORF">MEUPH1_LOCUS25086</name>
</gene>
<accession>A0AAV0XT40</accession>
<dbReference type="PANTHER" id="PTHR46600">
    <property type="entry name" value="THAP DOMAIN-CONTAINING"/>
    <property type="match status" value="1"/>
</dbReference>
<dbReference type="GO" id="GO:0043565">
    <property type="term" value="F:sequence-specific DNA binding"/>
    <property type="evidence" value="ECO:0007669"/>
    <property type="project" value="InterPro"/>
</dbReference>
<evidence type="ECO:0000313" key="7">
    <source>
        <dbReference type="EMBL" id="CAI6371032.1"/>
    </source>
</evidence>
<protein>
    <recommendedName>
        <fullName evidence="6">THAP-type domain-containing protein</fullName>
    </recommendedName>
</protein>
<keyword evidence="2 5" id="KW-0863">Zinc-finger</keyword>
<dbReference type="PANTHER" id="PTHR46600:SF11">
    <property type="entry name" value="THAP DOMAIN-CONTAINING PROTEIN 10"/>
    <property type="match status" value="1"/>
</dbReference>
<keyword evidence="4 5" id="KW-0238">DNA-binding</keyword>
<proteinExistence type="predicted"/>
<dbReference type="PROSITE" id="PS50950">
    <property type="entry name" value="ZF_THAP"/>
    <property type="match status" value="1"/>
</dbReference>
<evidence type="ECO:0000256" key="3">
    <source>
        <dbReference type="ARBA" id="ARBA00022833"/>
    </source>
</evidence>
<comment type="caution">
    <text evidence="7">The sequence shown here is derived from an EMBL/GenBank/DDBJ whole genome shotgun (WGS) entry which is preliminary data.</text>
</comment>
<name>A0AAV0XT40_9HEMI</name>
<reference evidence="7 8" key="1">
    <citation type="submission" date="2023-01" db="EMBL/GenBank/DDBJ databases">
        <authorList>
            <person name="Whitehead M."/>
        </authorList>
    </citation>
    <scope>NUCLEOTIDE SEQUENCE [LARGE SCALE GENOMIC DNA]</scope>
</reference>